<organism evidence="2 3">
    <name type="scientific">Sedimenticola thiotaurini</name>
    <dbReference type="NCBI Taxonomy" id="1543721"/>
    <lineage>
        <taxon>Bacteria</taxon>
        <taxon>Pseudomonadati</taxon>
        <taxon>Pseudomonadota</taxon>
        <taxon>Gammaproteobacteria</taxon>
        <taxon>Chromatiales</taxon>
        <taxon>Sedimenticolaceae</taxon>
        <taxon>Sedimenticola</taxon>
    </lineage>
</organism>
<evidence type="ECO:0000313" key="3">
    <source>
        <dbReference type="Proteomes" id="UP000034410"/>
    </source>
</evidence>
<proteinExistence type="predicted"/>
<protein>
    <submittedName>
        <fullName evidence="2">Uncharacterized protein</fullName>
    </submittedName>
</protein>
<name>A0A0F7JYV6_9GAMM</name>
<dbReference type="Proteomes" id="UP000034410">
    <property type="component" value="Chromosome"/>
</dbReference>
<gene>
    <name evidence="2" type="ORF">AAY24_09230</name>
</gene>
<accession>A0A0F7JYV6</accession>
<dbReference type="EMBL" id="CP011412">
    <property type="protein sequence ID" value="AKH20504.1"/>
    <property type="molecule type" value="Genomic_DNA"/>
</dbReference>
<dbReference type="RefSeq" id="WP_046859437.1">
    <property type="nucleotide sequence ID" value="NZ_CP011412.1"/>
</dbReference>
<dbReference type="AlphaFoldDB" id="A0A0F7JYV6"/>
<sequence>MKQKPFLLIMVVLIGVIIYAYNAPEKSPESASTLTPKQYIELVEKKKEARRAQDKQDETRESNKTR</sequence>
<reference evidence="2 3" key="1">
    <citation type="journal article" date="2015" name="Genome Announc.">
        <title>Complete Genome Sequence of Sedimenticola thiotaurini Strain SIP-G1, a Polyphosphate- and Polyhydroxyalkanoate-Accumulating Sulfur-Oxidizing Gammaproteobacterium Isolated from Salt Marsh Sediments.</title>
        <authorList>
            <person name="Flood B.E."/>
            <person name="Jones D.S."/>
            <person name="Bailey J.V."/>
        </authorList>
    </citation>
    <scope>NUCLEOTIDE SEQUENCE [LARGE SCALE GENOMIC DNA]</scope>
    <source>
        <strain evidence="2 3">SIP-G1</strain>
    </source>
</reference>
<evidence type="ECO:0000256" key="1">
    <source>
        <dbReference type="SAM" id="MobiDB-lite"/>
    </source>
</evidence>
<feature type="region of interest" description="Disordered" evidence="1">
    <location>
        <begin position="45"/>
        <end position="66"/>
    </location>
</feature>
<dbReference type="KEGG" id="seds:AAY24_09230"/>
<keyword evidence="3" id="KW-1185">Reference proteome</keyword>
<evidence type="ECO:0000313" key="2">
    <source>
        <dbReference type="EMBL" id="AKH20504.1"/>
    </source>
</evidence>